<dbReference type="SUPFAM" id="SSF140990">
    <property type="entry name" value="FtsH protease domain-like"/>
    <property type="match status" value="1"/>
</dbReference>
<proteinExistence type="predicted"/>
<dbReference type="STRING" id="953739.SVEN_2127"/>
<dbReference type="GO" id="GO:0004176">
    <property type="term" value="F:ATP-dependent peptidase activity"/>
    <property type="evidence" value="ECO:0007669"/>
    <property type="project" value="InterPro"/>
</dbReference>
<sequence>MSVTTTADVQRALGFTDAQYIAWTAIHEIGHAVAGEAAGMKVRKIEINARKGRIHGGRVVCAPNHDIHANLVCAHGGHIAQDLWMRQYGLITSHRLSISRTSSRADLDKVAQYQPNPQAGIQAEDDARRLLGASWPRVIRATNVLMAEAKLSGRQLARIR</sequence>
<keyword evidence="2" id="KW-1185">Reference proteome</keyword>
<dbReference type="PATRIC" id="fig|953739.5.peg.4289"/>
<reference evidence="1 2" key="1">
    <citation type="journal article" date="2011" name="BMC Genomics">
        <title>Genome-wide analysis of the role of GlnR in Streptomyces venezuelae provides new insights into global nitrogen regulation in actinomycetes.</title>
        <authorList>
            <person name="Pullan S.T."/>
            <person name="Bibb M.J."/>
            <person name="Merrick M."/>
        </authorList>
    </citation>
    <scope>NUCLEOTIDE SEQUENCE [LARGE SCALE GENOMIC DNA]</scope>
    <source>
        <strain evidence="2">ATCC 10712 / CBS 650.69 / DSM 40230 / JCM 4526 / NBRC 13096 / PD 04745</strain>
    </source>
</reference>
<dbReference type="Proteomes" id="UP000006854">
    <property type="component" value="Chromosome"/>
</dbReference>
<dbReference type="HOGENOM" id="CLU_1651246_0_0_11"/>
<dbReference type="GO" id="GO:0006508">
    <property type="term" value="P:proteolysis"/>
    <property type="evidence" value="ECO:0007669"/>
    <property type="project" value="InterPro"/>
</dbReference>
<dbReference type="RefSeq" id="WP_015033331.1">
    <property type="nucleotide sequence ID" value="NC_018750.1"/>
</dbReference>
<dbReference type="KEGG" id="sve:SVEN_2127"/>
<gene>
    <name evidence="1" type="ordered locus">SVEN_2127</name>
</gene>
<dbReference type="InterPro" id="IPR037219">
    <property type="entry name" value="Peptidase_M41-like"/>
</dbReference>
<dbReference type="GeneID" id="51862700"/>
<dbReference type="OrthoDB" id="4188141at2"/>
<evidence type="ECO:0000313" key="1">
    <source>
        <dbReference type="EMBL" id="CCA55413.1"/>
    </source>
</evidence>
<dbReference type="GO" id="GO:0004222">
    <property type="term" value="F:metalloendopeptidase activity"/>
    <property type="evidence" value="ECO:0007669"/>
    <property type="project" value="InterPro"/>
</dbReference>
<protein>
    <submittedName>
        <fullName evidence="1">Uncharacterized protein</fullName>
    </submittedName>
</protein>
<organism evidence="1 2">
    <name type="scientific">Streptomyces venezuelae (strain ATCC 10712 / CBS 650.69 / DSM 40230 / JCM 4526 / NBRC 13096 / PD 04745)</name>
    <dbReference type="NCBI Taxonomy" id="953739"/>
    <lineage>
        <taxon>Bacteria</taxon>
        <taxon>Bacillati</taxon>
        <taxon>Actinomycetota</taxon>
        <taxon>Actinomycetes</taxon>
        <taxon>Kitasatosporales</taxon>
        <taxon>Streptomycetaceae</taxon>
        <taxon>Streptomyces</taxon>
    </lineage>
</organism>
<evidence type="ECO:0000313" key="2">
    <source>
        <dbReference type="Proteomes" id="UP000006854"/>
    </source>
</evidence>
<dbReference type="EMBL" id="FR845719">
    <property type="protein sequence ID" value="CCA55413.1"/>
    <property type="molecule type" value="Genomic_DNA"/>
</dbReference>
<dbReference type="AlphaFoldDB" id="F2RL24"/>
<dbReference type="eggNOG" id="ENOG50327PQ">
    <property type="taxonomic scope" value="Bacteria"/>
</dbReference>
<dbReference type="Gene3D" id="1.20.58.760">
    <property type="entry name" value="Peptidase M41"/>
    <property type="match status" value="1"/>
</dbReference>
<dbReference type="GO" id="GO:0005524">
    <property type="term" value="F:ATP binding"/>
    <property type="evidence" value="ECO:0007669"/>
    <property type="project" value="InterPro"/>
</dbReference>
<accession>F2RL24</accession>
<name>F2RL24_STRVP</name>